<dbReference type="FunFam" id="2.60.40.790:FF:000035">
    <property type="entry name" value="22.0 kDa heat shock protein"/>
    <property type="match status" value="1"/>
</dbReference>
<dbReference type="InterPro" id="IPR031107">
    <property type="entry name" value="Small_HSP"/>
</dbReference>
<reference evidence="11 12" key="1">
    <citation type="submission" date="2021-07" db="EMBL/GenBank/DDBJ databases">
        <title>The Aristolochia fimbriata genome: insights into angiosperm evolution, floral development and chemical biosynthesis.</title>
        <authorList>
            <person name="Jiao Y."/>
        </authorList>
    </citation>
    <scope>NUCLEOTIDE SEQUENCE [LARGE SCALE GENOMIC DNA]</scope>
    <source>
        <strain evidence="11">IBCAS-2021</strain>
        <tissue evidence="11">Leaf</tissue>
    </source>
</reference>
<dbReference type="GO" id="GO:0009408">
    <property type="term" value="P:response to heat"/>
    <property type="evidence" value="ECO:0007669"/>
    <property type="project" value="UniProtKB-ARBA"/>
</dbReference>
<dbReference type="Gene3D" id="2.60.40.790">
    <property type="match status" value="1"/>
</dbReference>
<organism evidence="11 12">
    <name type="scientific">Aristolochia fimbriata</name>
    <name type="common">White veined hardy Dutchman's pipe vine</name>
    <dbReference type="NCBI Taxonomy" id="158543"/>
    <lineage>
        <taxon>Eukaryota</taxon>
        <taxon>Viridiplantae</taxon>
        <taxon>Streptophyta</taxon>
        <taxon>Embryophyta</taxon>
        <taxon>Tracheophyta</taxon>
        <taxon>Spermatophyta</taxon>
        <taxon>Magnoliopsida</taxon>
        <taxon>Magnoliidae</taxon>
        <taxon>Piperales</taxon>
        <taxon>Aristolochiaceae</taxon>
        <taxon>Aristolochia</taxon>
    </lineage>
</organism>
<proteinExistence type="inferred from homology"/>
<dbReference type="Pfam" id="PF00011">
    <property type="entry name" value="HSP20"/>
    <property type="match status" value="1"/>
</dbReference>
<feature type="chain" id="PRO_5043922115" evidence="8">
    <location>
        <begin position="20"/>
        <end position="196"/>
    </location>
</feature>
<dbReference type="InterPro" id="IPR008978">
    <property type="entry name" value="HSP20-like_chaperone"/>
</dbReference>
<dbReference type="CDD" id="cd06472">
    <property type="entry name" value="ACD_ScHsp26_like"/>
    <property type="match status" value="1"/>
</dbReference>
<gene>
    <name evidence="11" type="ORF">H6P81_017676</name>
</gene>
<comment type="caution">
    <text evidence="11">The sequence shown here is derived from an EMBL/GenBank/DDBJ whole genome shotgun (WGS) entry which is preliminary data.</text>
</comment>
<evidence type="ECO:0000256" key="8">
    <source>
        <dbReference type="SAM" id="SignalP"/>
    </source>
</evidence>
<feature type="domain" description="SHSP" evidence="9">
    <location>
        <begin position="58"/>
        <end position="174"/>
    </location>
</feature>
<feature type="domain" description="CS" evidence="10">
    <location>
        <begin position="64"/>
        <end position="171"/>
    </location>
</feature>
<dbReference type="GO" id="GO:0005783">
    <property type="term" value="C:endoplasmic reticulum"/>
    <property type="evidence" value="ECO:0007669"/>
    <property type="project" value="UniProtKB-SubCell"/>
</dbReference>
<keyword evidence="3" id="KW-0256">Endoplasmic reticulum</keyword>
<accession>A0AAV7E350</accession>
<evidence type="ECO:0000259" key="9">
    <source>
        <dbReference type="PROSITE" id="PS01031"/>
    </source>
</evidence>
<evidence type="ECO:0000256" key="4">
    <source>
        <dbReference type="ARBA" id="ARBA00023016"/>
    </source>
</evidence>
<comment type="similarity">
    <text evidence="5 6">Belongs to the small heat shock protein (HSP20) family.</text>
</comment>
<sequence>MKPFSAAAVCVVVVAMAVAATCSEGSLLSLLEPRQSTSDLTWIDPFRVLEQIPFGADRDDLMPFAPVRVDWKETPEAHFIMLDVPGLKKEKLKIEVEGNRVLRISGERKKEEEKKEDHWHRVERSYGKFWRQFRLPDNADLDAVKARLVDGVLTVSVAKLAPEKVTEPRVVSIGDGQEVQRGGELKESTDTQKVEL</sequence>
<dbReference type="InterPro" id="IPR002068">
    <property type="entry name" value="A-crystallin/Hsp20_dom"/>
</dbReference>
<protein>
    <submittedName>
        <fullName evidence="11">Uncharacterized protein</fullName>
    </submittedName>
</protein>
<dbReference type="PANTHER" id="PTHR11527">
    <property type="entry name" value="HEAT-SHOCK PROTEIN 20 FAMILY MEMBER"/>
    <property type="match status" value="1"/>
</dbReference>
<dbReference type="SUPFAM" id="SSF49764">
    <property type="entry name" value="HSP20-like chaperones"/>
    <property type="match status" value="1"/>
</dbReference>
<dbReference type="AlphaFoldDB" id="A0AAV7E350"/>
<keyword evidence="2 8" id="KW-0732">Signal</keyword>
<evidence type="ECO:0000256" key="5">
    <source>
        <dbReference type="PROSITE-ProRule" id="PRU00285"/>
    </source>
</evidence>
<evidence type="ECO:0000256" key="6">
    <source>
        <dbReference type="RuleBase" id="RU003616"/>
    </source>
</evidence>
<evidence type="ECO:0000256" key="3">
    <source>
        <dbReference type="ARBA" id="ARBA00022824"/>
    </source>
</evidence>
<evidence type="ECO:0000313" key="11">
    <source>
        <dbReference type="EMBL" id="KAG9441822.1"/>
    </source>
</evidence>
<evidence type="ECO:0000313" key="12">
    <source>
        <dbReference type="Proteomes" id="UP000825729"/>
    </source>
</evidence>
<comment type="subcellular location">
    <subcellularLocation>
        <location evidence="1">Endoplasmic reticulum</location>
    </subcellularLocation>
</comment>
<dbReference type="InterPro" id="IPR007052">
    <property type="entry name" value="CS_dom"/>
</dbReference>
<name>A0AAV7E350_ARIFI</name>
<evidence type="ECO:0000256" key="2">
    <source>
        <dbReference type="ARBA" id="ARBA00022729"/>
    </source>
</evidence>
<dbReference type="PROSITE" id="PS01031">
    <property type="entry name" value="SHSP"/>
    <property type="match status" value="1"/>
</dbReference>
<dbReference type="EMBL" id="JAINDJ010000007">
    <property type="protein sequence ID" value="KAG9441822.1"/>
    <property type="molecule type" value="Genomic_DNA"/>
</dbReference>
<keyword evidence="12" id="KW-1185">Reference proteome</keyword>
<feature type="region of interest" description="Disordered" evidence="7">
    <location>
        <begin position="176"/>
        <end position="196"/>
    </location>
</feature>
<feature type="compositionally biased region" description="Basic and acidic residues" evidence="7">
    <location>
        <begin position="181"/>
        <end position="196"/>
    </location>
</feature>
<feature type="signal peptide" evidence="8">
    <location>
        <begin position="1"/>
        <end position="19"/>
    </location>
</feature>
<keyword evidence="4" id="KW-0346">Stress response</keyword>
<evidence type="ECO:0000256" key="7">
    <source>
        <dbReference type="SAM" id="MobiDB-lite"/>
    </source>
</evidence>
<dbReference type="PROSITE" id="PS51203">
    <property type="entry name" value="CS"/>
    <property type="match status" value="1"/>
</dbReference>
<dbReference type="Proteomes" id="UP000825729">
    <property type="component" value="Unassembled WGS sequence"/>
</dbReference>
<evidence type="ECO:0000256" key="1">
    <source>
        <dbReference type="ARBA" id="ARBA00004240"/>
    </source>
</evidence>
<evidence type="ECO:0000259" key="10">
    <source>
        <dbReference type="PROSITE" id="PS51203"/>
    </source>
</evidence>